<feature type="compositionally biased region" description="Low complexity" evidence="2">
    <location>
        <begin position="74"/>
        <end position="93"/>
    </location>
</feature>
<comment type="caution">
    <text evidence="3">The sequence shown here is derived from an EMBL/GenBank/DDBJ whole genome shotgun (WGS) entry which is preliminary data.</text>
</comment>
<feature type="coiled-coil region" evidence="1">
    <location>
        <begin position="219"/>
        <end position="379"/>
    </location>
</feature>
<feature type="compositionally biased region" description="Polar residues" evidence="2">
    <location>
        <begin position="483"/>
        <end position="497"/>
    </location>
</feature>
<evidence type="ECO:0000313" key="4">
    <source>
        <dbReference type="Proteomes" id="UP001470230"/>
    </source>
</evidence>
<evidence type="ECO:0000256" key="1">
    <source>
        <dbReference type="SAM" id="Coils"/>
    </source>
</evidence>
<gene>
    <name evidence="3" type="ORF">M9Y10_008551</name>
</gene>
<feature type="compositionally biased region" description="Basic and acidic residues" evidence="2">
    <location>
        <begin position="501"/>
        <end position="510"/>
    </location>
</feature>
<protein>
    <submittedName>
        <fullName evidence="3">Uncharacterized protein</fullName>
    </submittedName>
</protein>
<organism evidence="3 4">
    <name type="scientific">Tritrichomonas musculus</name>
    <dbReference type="NCBI Taxonomy" id="1915356"/>
    <lineage>
        <taxon>Eukaryota</taxon>
        <taxon>Metamonada</taxon>
        <taxon>Parabasalia</taxon>
        <taxon>Tritrichomonadida</taxon>
        <taxon>Tritrichomonadidae</taxon>
        <taxon>Tritrichomonas</taxon>
    </lineage>
</organism>
<reference evidence="3 4" key="1">
    <citation type="submission" date="2024-04" db="EMBL/GenBank/DDBJ databases">
        <title>Tritrichomonas musculus Genome.</title>
        <authorList>
            <person name="Alves-Ferreira E."/>
            <person name="Grigg M."/>
            <person name="Lorenzi H."/>
            <person name="Galac M."/>
        </authorList>
    </citation>
    <scope>NUCLEOTIDE SEQUENCE [LARGE SCALE GENOMIC DNA]</scope>
    <source>
        <strain evidence="3 4">EAF2021</strain>
    </source>
</reference>
<feature type="compositionally biased region" description="Low complexity" evidence="2">
    <location>
        <begin position="32"/>
        <end position="42"/>
    </location>
</feature>
<evidence type="ECO:0000256" key="2">
    <source>
        <dbReference type="SAM" id="MobiDB-lite"/>
    </source>
</evidence>
<evidence type="ECO:0000313" key="3">
    <source>
        <dbReference type="EMBL" id="KAK8870664.1"/>
    </source>
</evidence>
<sequence length="952" mass="108692">MSDEHLKWLRGPLPPLSESIVSSGLINESALQSTVSQTQQQVFGSSPMTVPSKKKKGVKTPHVENKTKKEKNKFTNPPSSTNSNSNSSLSQTPVLNIPTPELPQKYKSPTVEQIFDQTRAKSSLSRPPLIGEPKKLNIRSEIIQIAHSLDSSIAEIAPTATSLTPSEHADLMSKMLQLYNFHFNQVMLVEKDNNSDLALLLRRFQQFYNQIICDIPSLEENYKAQIDELQNQIKDLQNKLEEEQTLRKISEDKNVEYEKTIQDLNQTIKELTKQSQDKDIQIQNIKDERDFDKIKLNQLNFKINNLNDEIEGLKKAIQQRDEEIQRQMELNETHMHNIEQFQQGETGYIVVYHEEKIKRENAEAKILELQQQIHNLMNISKSDKCVDTSDIPQIKTKKKKGLKNDNINLNGTLGDSISPYNSKLLSNSSKSSAKNSSSDLDEIALIRPTSSLRRAALESIETQTDLLDQTEGQAPCNAGTGLIDNSSQTDDSLLPKQTSESIKEEKEKSDTEDIILQQTTTGEYEEVKDSNSIDNQEFIDQPTPETLKTIPDLLTTMTPFLSQPYFRGDRQELEAVNITNQIGAIQNAKPLIWGLQLIHNFFTDSYLRSIKNISKISTEQVFVDWLKQQYKLQHLVNQVITDFSYLLKMNNNDSMMKLFLEIIESRFTFPQVCFIATIYSFSVSLTKPSFLEMLQGISPNTNELKIHVRIAFELISKSLNSKIANKFLQNRATKENPYIDYIDFLRQSAFLFGDKHELLHMQAKNLMKVCGCSDLQNIQNDSFNAFFCFLGISNQKELKKDWRFVQNENSTTIQKVISLCADKKKPLSNLMSINSLAMTVKKLSQLPALIATIYDNFIKRYTIHVPGVLKDASPALQNEIKDDMEAVKNSLIDVDISKILWFYKKFLLKFDEICLNEKGFIPLAPSPNDQMIKALIEYYDRAETVSFAFVNV</sequence>
<dbReference type="Proteomes" id="UP001470230">
    <property type="component" value="Unassembled WGS sequence"/>
</dbReference>
<keyword evidence="1" id="KW-0175">Coiled coil</keyword>
<dbReference type="EMBL" id="JAPFFF010000014">
    <property type="protein sequence ID" value="KAK8870664.1"/>
    <property type="molecule type" value="Genomic_DNA"/>
</dbReference>
<feature type="region of interest" description="Disordered" evidence="2">
    <location>
        <begin position="464"/>
        <end position="510"/>
    </location>
</feature>
<name>A0ABR2IYE6_9EUKA</name>
<keyword evidence="4" id="KW-1185">Reference proteome</keyword>
<accession>A0ABR2IYE6</accession>
<proteinExistence type="predicted"/>
<feature type="region of interest" description="Disordered" evidence="2">
    <location>
        <begin position="32"/>
        <end position="104"/>
    </location>
</feature>